<name>A0A2A5T5L6_9GAMM</name>
<accession>A0A2A5T5L6</accession>
<feature type="region of interest" description="Disordered" evidence="1">
    <location>
        <begin position="1"/>
        <end position="24"/>
    </location>
</feature>
<gene>
    <name evidence="2" type="ORF">BTN49_0422</name>
</gene>
<protein>
    <submittedName>
        <fullName evidence="2">Mobile element protein</fullName>
    </submittedName>
</protein>
<dbReference type="RefSeq" id="WP_263363779.1">
    <property type="nucleotide sequence ID" value="NZ_CAWNJE010000005.1"/>
</dbReference>
<dbReference type="GeneID" id="78828668"/>
<organism evidence="2 3">
    <name type="scientific">Candidatus Enterovibrio escicola</name>
    <dbReference type="NCBI Taxonomy" id="1927127"/>
    <lineage>
        <taxon>Bacteria</taxon>
        <taxon>Pseudomonadati</taxon>
        <taxon>Pseudomonadota</taxon>
        <taxon>Gammaproteobacteria</taxon>
        <taxon>Vibrionales</taxon>
        <taxon>Vibrionaceae</taxon>
        <taxon>Enterovibrio</taxon>
    </lineage>
</organism>
<sequence length="43" mass="4771">MSSRTKNKGITHNIPPLSNAGDWEEGHIINEAVKALKENKLTK</sequence>
<comment type="caution">
    <text evidence="2">The sequence shown here is derived from an EMBL/GenBank/DDBJ whole genome shotgun (WGS) entry which is preliminary data.</text>
</comment>
<evidence type="ECO:0000256" key="1">
    <source>
        <dbReference type="SAM" id="MobiDB-lite"/>
    </source>
</evidence>
<dbReference type="Proteomes" id="UP000219020">
    <property type="component" value="Unassembled WGS sequence"/>
</dbReference>
<keyword evidence="3" id="KW-1185">Reference proteome</keyword>
<evidence type="ECO:0000313" key="3">
    <source>
        <dbReference type="Proteomes" id="UP000219020"/>
    </source>
</evidence>
<dbReference type="AlphaFoldDB" id="A0A2A5T5L6"/>
<reference evidence="3" key="1">
    <citation type="submission" date="2017-04" db="EMBL/GenBank/DDBJ databases">
        <title>Genome evolution of the luminous symbionts of deep sea anglerfish.</title>
        <authorList>
            <person name="Hendry T.A."/>
        </authorList>
    </citation>
    <scope>NUCLEOTIDE SEQUENCE [LARGE SCALE GENOMIC DNA]</scope>
</reference>
<dbReference type="EMBL" id="NBYY01000009">
    <property type="protein sequence ID" value="PCS23454.1"/>
    <property type="molecule type" value="Genomic_DNA"/>
</dbReference>
<proteinExistence type="predicted"/>
<evidence type="ECO:0000313" key="2">
    <source>
        <dbReference type="EMBL" id="PCS23454.1"/>
    </source>
</evidence>